<keyword evidence="2" id="KW-0808">Transferase</keyword>
<reference evidence="3" key="1">
    <citation type="submission" date="2023-10" db="EMBL/GenBank/DDBJ databases">
        <title>Chromosome-level genome of the transformable northern wattle, Acacia crassicarpa.</title>
        <authorList>
            <person name="Massaro I."/>
            <person name="Sinha N.R."/>
            <person name="Poethig S."/>
            <person name="Leichty A.R."/>
        </authorList>
    </citation>
    <scope>NUCLEOTIDE SEQUENCE</scope>
    <source>
        <strain evidence="3">Acra3RX</strain>
        <tissue evidence="3">Leaf</tissue>
    </source>
</reference>
<gene>
    <name evidence="3" type="ORF">QN277_019279</name>
</gene>
<evidence type="ECO:0000313" key="3">
    <source>
        <dbReference type="EMBL" id="KAK4276316.1"/>
    </source>
</evidence>
<evidence type="ECO:0000313" key="4">
    <source>
        <dbReference type="Proteomes" id="UP001293593"/>
    </source>
</evidence>
<comment type="caution">
    <text evidence="3">The sequence shown here is derived from an EMBL/GenBank/DDBJ whole genome shotgun (WGS) entry which is preliminary data.</text>
</comment>
<dbReference type="EMBL" id="JAWXYG010000004">
    <property type="protein sequence ID" value="KAK4276316.1"/>
    <property type="molecule type" value="Genomic_DNA"/>
</dbReference>
<proteinExistence type="inferred from homology"/>
<sequence length="467" mass="52952">MGIMDYSKKPRIILVPYPAQGHVTPMQKMAVTFLNLGFEPIMVLPQFIYNQIVIHINEENQQIKWVAIADGLEKDTATDFFGIESAMENIMPSQLERLIQELQDEASSGRSGGAVVCVVVDLLASWSIQVAQMCGIVVAGFWPAMFAAYRLIASIPDMVRCGLISEAGLPQHEGKFCFSPEFPILDTEDLPWLIGTVAAKKARFKFWTRTLERSRTLKWLLVNTFPDETKLHSSPMTLLPLGYHFNYTQTNHASFWEEDRSCLEWLETQNPNSVVYISFGSWASPIGEAKLRSLAMALEASRRPFLWVLKQAWREGLPNGFEERVSKHQGRVVSWAPQLEVLRHKSVACYLTHCGWSSTIEAIWFKKKMLCYPVAGDQSLNCAYIVQKWKVGMGLKGLGVKDVEDGLRMVMEDVEMESRLRKLHDTIVQKEDDLKKDLSLKAFVENLKKEASSIAYAFNYVEGVDVL</sequence>
<dbReference type="CDD" id="cd03784">
    <property type="entry name" value="GT1_Gtf-like"/>
    <property type="match status" value="1"/>
</dbReference>
<evidence type="ECO:0000256" key="2">
    <source>
        <dbReference type="ARBA" id="ARBA00022679"/>
    </source>
</evidence>
<name>A0AAE1JW99_9FABA</name>
<dbReference type="Pfam" id="PF00201">
    <property type="entry name" value="UDPGT"/>
    <property type="match status" value="1"/>
</dbReference>
<dbReference type="AlphaFoldDB" id="A0AAE1JW99"/>
<dbReference type="Gene3D" id="3.40.50.2000">
    <property type="entry name" value="Glycogen Phosphorylase B"/>
    <property type="match status" value="2"/>
</dbReference>
<dbReference type="GO" id="GO:0080043">
    <property type="term" value="F:quercetin 3-O-glucosyltransferase activity"/>
    <property type="evidence" value="ECO:0007669"/>
    <property type="project" value="TreeGrafter"/>
</dbReference>
<dbReference type="PANTHER" id="PTHR11926">
    <property type="entry name" value="GLUCOSYL/GLUCURONOSYL TRANSFERASES"/>
    <property type="match status" value="1"/>
</dbReference>
<protein>
    <recommendedName>
        <fullName evidence="5">Glycosyltransferase</fullName>
    </recommendedName>
</protein>
<dbReference type="FunFam" id="3.40.50.2000:FF:000056">
    <property type="entry name" value="Glycosyltransferase"/>
    <property type="match status" value="1"/>
</dbReference>
<keyword evidence="4" id="KW-1185">Reference proteome</keyword>
<dbReference type="GO" id="GO:0080044">
    <property type="term" value="F:quercetin 7-O-glucosyltransferase activity"/>
    <property type="evidence" value="ECO:0007669"/>
    <property type="project" value="TreeGrafter"/>
</dbReference>
<dbReference type="SUPFAM" id="SSF53756">
    <property type="entry name" value="UDP-Glycosyltransferase/glycogen phosphorylase"/>
    <property type="match status" value="1"/>
</dbReference>
<organism evidence="3 4">
    <name type="scientific">Acacia crassicarpa</name>
    <name type="common">northern wattle</name>
    <dbReference type="NCBI Taxonomy" id="499986"/>
    <lineage>
        <taxon>Eukaryota</taxon>
        <taxon>Viridiplantae</taxon>
        <taxon>Streptophyta</taxon>
        <taxon>Embryophyta</taxon>
        <taxon>Tracheophyta</taxon>
        <taxon>Spermatophyta</taxon>
        <taxon>Magnoliopsida</taxon>
        <taxon>eudicotyledons</taxon>
        <taxon>Gunneridae</taxon>
        <taxon>Pentapetalae</taxon>
        <taxon>rosids</taxon>
        <taxon>fabids</taxon>
        <taxon>Fabales</taxon>
        <taxon>Fabaceae</taxon>
        <taxon>Caesalpinioideae</taxon>
        <taxon>mimosoid clade</taxon>
        <taxon>Acacieae</taxon>
        <taxon>Acacia</taxon>
    </lineage>
</organism>
<dbReference type="Proteomes" id="UP001293593">
    <property type="component" value="Unassembled WGS sequence"/>
</dbReference>
<comment type="similarity">
    <text evidence="1">Belongs to the UDP-glycosyltransferase family.</text>
</comment>
<evidence type="ECO:0000256" key="1">
    <source>
        <dbReference type="ARBA" id="ARBA00009995"/>
    </source>
</evidence>
<accession>A0AAE1JW99</accession>
<dbReference type="PANTHER" id="PTHR11926:SF1402">
    <property type="entry name" value="GLYCOSYLTRANSFERASE"/>
    <property type="match status" value="1"/>
</dbReference>
<evidence type="ECO:0008006" key="5">
    <source>
        <dbReference type="Google" id="ProtNLM"/>
    </source>
</evidence>
<dbReference type="InterPro" id="IPR002213">
    <property type="entry name" value="UDP_glucos_trans"/>
</dbReference>